<reference evidence="8 9" key="1">
    <citation type="submission" date="2024-02" db="EMBL/GenBank/DDBJ databases">
        <authorList>
            <person name="Chen Y."/>
            <person name="Shah S."/>
            <person name="Dougan E. K."/>
            <person name="Thang M."/>
            <person name="Chan C."/>
        </authorList>
    </citation>
    <scope>NUCLEOTIDE SEQUENCE [LARGE SCALE GENOMIC DNA]</scope>
</reference>
<comment type="subcellular location">
    <subcellularLocation>
        <location evidence="1">Nucleus</location>
    </subcellularLocation>
</comment>
<gene>
    <name evidence="8" type="ORF">SCF082_LOCUS45414</name>
</gene>
<evidence type="ECO:0000313" key="9">
    <source>
        <dbReference type="Proteomes" id="UP001642464"/>
    </source>
</evidence>
<keyword evidence="4" id="KW-0808">Transferase</keyword>
<feature type="domain" description="WWE" evidence="6">
    <location>
        <begin position="80"/>
        <end position="161"/>
    </location>
</feature>
<dbReference type="SUPFAM" id="SSF56399">
    <property type="entry name" value="ADP-ribosylation"/>
    <property type="match status" value="1"/>
</dbReference>
<feature type="non-terminal residue" evidence="8">
    <location>
        <position position="1"/>
    </location>
</feature>
<organism evidence="8 9">
    <name type="scientific">Durusdinium trenchii</name>
    <dbReference type="NCBI Taxonomy" id="1381693"/>
    <lineage>
        <taxon>Eukaryota</taxon>
        <taxon>Sar</taxon>
        <taxon>Alveolata</taxon>
        <taxon>Dinophyceae</taxon>
        <taxon>Suessiales</taxon>
        <taxon>Symbiodiniaceae</taxon>
        <taxon>Durusdinium</taxon>
    </lineage>
</organism>
<dbReference type="PROSITE" id="PS50918">
    <property type="entry name" value="WWE"/>
    <property type="match status" value="1"/>
</dbReference>
<dbReference type="PROSITE" id="PS51059">
    <property type="entry name" value="PARP_CATALYTIC"/>
    <property type="match status" value="1"/>
</dbReference>
<dbReference type="EMBL" id="CAXAMM010041015">
    <property type="protein sequence ID" value="CAK9096766.1"/>
    <property type="molecule type" value="Genomic_DNA"/>
</dbReference>
<dbReference type="InterPro" id="IPR012317">
    <property type="entry name" value="Poly(ADP-ribose)pol_cat_dom"/>
</dbReference>
<comment type="similarity">
    <text evidence="3">Belongs to the ARTD/PARP family.</text>
</comment>
<evidence type="ECO:0000256" key="3">
    <source>
        <dbReference type="ARBA" id="ARBA00024347"/>
    </source>
</evidence>
<dbReference type="SUPFAM" id="SSF117839">
    <property type="entry name" value="WWE domain"/>
    <property type="match status" value="1"/>
</dbReference>
<keyword evidence="9" id="KW-1185">Reference proteome</keyword>
<proteinExistence type="inferred from homology"/>
<evidence type="ECO:0000256" key="2">
    <source>
        <dbReference type="ARBA" id="ARBA00023242"/>
    </source>
</evidence>
<dbReference type="Gene3D" id="3.30.720.50">
    <property type="match status" value="1"/>
</dbReference>
<feature type="region of interest" description="Disordered" evidence="5">
    <location>
        <begin position="1"/>
        <end position="27"/>
    </location>
</feature>
<keyword evidence="4" id="KW-0328">Glycosyltransferase</keyword>
<evidence type="ECO:0000259" key="7">
    <source>
        <dbReference type="PROSITE" id="PS51059"/>
    </source>
</evidence>
<evidence type="ECO:0000259" key="6">
    <source>
        <dbReference type="PROSITE" id="PS50918"/>
    </source>
</evidence>
<protein>
    <recommendedName>
        <fullName evidence="4">Poly [ADP-ribose] polymerase</fullName>
        <shortName evidence="4">PARP</shortName>
        <ecNumber evidence="4">2.4.2.-</ecNumber>
    </recommendedName>
</protein>
<dbReference type="PANTHER" id="PTHR45740:SF2">
    <property type="entry name" value="POLY [ADP-RIBOSE] POLYMERASE"/>
    <property type="match status" value="1"/>
</dbReference>
<keyword evidence="2" id="KW-0539">Nucleus</keyword>
<dbReference type="InterPro" id="IPR037197">
    <property type="entry name" value="WWE_dom_sf"/>
</dbReference>
<name>A0ABP0R856_9DINO</name>
<comment type="caution">
    <text evidence="8">The sequence shown here is derived from an EMBL/GenBank/DDBJ whole genome shotgun (WGS) entry which is preliminary data.</text>
</comment>
<keyword evidence="4" id="KW-0520">NAD</keyword>
<dbReference type="Proteomes" id="UP001642464">
    <property type="component" value="Unassembled WGS sequence"/>
</dbReference>
<dbReference type="PANTHER" id="PTHR45740">
    <property type="entry name" value="POLY [ADP-RIBOSE] POLYMERASE"/>
    <property type="match status" value="1"/>
</dbReference>
<dbReference type="InterPro" id="IPR004170">
    <property type="entry name" value="WWE_dom"/>
</dbReference>
<dbReference type="EC" id="2.4.2.-" evidence="4"/>
<dbReference type="InterPro" id="IPR051712">
    <property type="entry name" value="ARTD-AVP"/>
</dbReference>
<feature type="compositionally biased region" description="Low complexity" evidence="5">
    <location>
        <begin position="1"/>
        <end position="18"/>
    </location>
</feature>
<sequence length="422" mass="48786">NAGSRMRPSSSSRCSSSRSRSRTREVAKMKQLIDELKAKKHHLRREYRAASQSLADKSRECQRLTKDLSAAHKQIHKLRRQLAQKHIFHNSACWQYWDNEHWNDVPRDGSMQMQEAYLFYLDNPEANRWARIKSVGVERLVDFEAMTQERCDTKRRRSIRILPEVPKQWESPPSRLFLQGDTPFKVQVIEPHVLRQVQKILALTGHASSQKCSCMRTATVQSVHRIEHLRLWRAYRTRREALKEQNKSFNVRVTPAALQLHLLASEKANDVMTRSQQVLDGGEPLELDVDEKILLHGTSLENARSIVRNGFDHRTCSGSSMYGDGVYFASAACKSNQYSKEKDNVKTLIIARVTLGDAYHAKKTLYEERRPPVRSKLGSTYDSVVVNPGPIAGHHQSQQFHQEFVIFDREQAYPFYVVKYCL</sequence>
<evidence type="ECO:0000256" key="1">
    <source>
        <dbReference type="ARBA" id="ARBA00004123"/>
    </source>
</evidence>
<feature type="domain" description="PARP catalytic" evidence="7">
    <location>
        <begin position="171"/>
        <end position="422"/>
    </location>
</feature>
<accession>A0ABP0R856</accession>
<evidence type="ECO:0000313" key="8">
    <source>
        <dbReference type="EMBL" id="CAK9096766.1"/>
    </source>
</evidence>
<evidence type="ECO:0000256" key="5">
    <source>
        <dbReference type="SAM" id="MobiDB-lite"/>
    </source>
</evidence>
<dbReference type="Pfam" id="PF02825">
    <property type="entry name" value="WWE"/>
    <property type="match status" value="1"/>
</dbReference>
<dbReference type="Gene3D" id="3.90.228.10">
    <property type="match status" value="1"/>
</dbReference>
<dbReference type="Pfam" id="PF00644">
    <property type="entry name" value="PARP"/>
    <property type="match status" value="1"/>
</dbReference>
<evidence type="ECO:0000256" key="4">
    <source>
        <dbReference type="RuleBase" id="RU362114"/>
    </source>
</evidence>